<reference evidence="1 2" key="1">
    <citation type="submission" date="2019-03" db="EMBL/GenBank/DDBJ databases">
        <title>Genomic Encyclopedia of Type Strains, Phase III (KMG-III): the genomes of soil and plant-associated and newly described type strains.</title>
        <authorList>
            <person name="Whitman W."/>
        </authorList>
    </citation>
    <scope>NUCLEOTIDE SEQUENCE [LARGE SCALE GENOMIC DNA]</scope>
    <source>
        <strain evidence="1 2">CGMCC 1.12801</strain>
    </source>
</reference>
<dbReference type="AlphaFoldDB" id="A0A4R7CTM6"/>
<organism evidence="1 2">
    <name type="scientific">Sphingobacterium paludis</name>
    <dbReference type="NCBI Taxonomy" id="1476465"/>
    <lineage>
        <taxon>Bacteria</taxon>
        <taxon>Pseudomonadati</taxon>
        <taxon>Bacteroidota</taxon>
        <taxon>Sphingobacteriia</taxon>
        <taxon>Sphingobacteriales</taxon>
        <taxon>Sphingobacteriaceae</taxon>
        <taxon>Sphingobacterium</taxon>
    </lineage>
</organism>
<protein>
    <submittedName>
        <fullName evidence="1">Uncharacterized protein</fullName>
    </submittedName>
</protein>
<proteinExistence type="predicted"/>
<keyword evidence="2" id="KW-1185">Reference proteome</keyword>
<accession>A0A4R7CTM6</accession>
<dbReference type="Proteomes" id="UP000294752">
    <property type="component" value="Unassembled WGS sequence"/>
</dbReference>
<dbReference type="EMBL" id="SNZV01000010">
    <property type="protein sequence ID" value="TDS09745.1"/>
    <property type="molecule type" value="Genomic_DNA"/>
</dbReference>
<gene>
    <name evidence="1" type="ORF">B0I21_11022</name>
</gene>
<evidence type="ECO:0000313" key="2">
    <source>
        <dbReference type="Proteomes" id="UP000294752"/>
    </source>
</evidence>
<name>A0A4R7CTM6_9SPHI</name>
<comment type="caution">
    <text evidence="1">The sequence shown here is derived from an EMBL/GenBank/DDBJ whole genome shotgun (WGS) entry which is preliminary data.</text>
</comment>
<sequence length="29" mass="3212">MIIGNIAATLALLEVINVSRLSVEYVYVF</sequence>
<evidence type="ECO:0000313" key="1">
    <source>
        <dbReference type="EMBL" id="TDS09745.1"/>
    </source>
</evidence>